<dbReference type="InterPro" id="IPR000640">
    <property type="entry name" value="EFG_V-like"/>
</dbReference>
<dbReference type="PRINTS" id="PR00315">
    <property type="entry name" value="ELONGATNFCT"/>
</dbReference>
<dbReference type="GO" id="GO:0006412">
    <property type="term" value="P:translation"/>
    <property type="evidence" value="ECO:0007669"/>
    <property type="project" value="UniProtKB-KW"/>
</dbReference>
<evidence type="ECO:0000256" key="2">
    <source>
        <dbReference type="ARBA" id="ARBA00022917"/>
    </source>
</evidence>
<dbReference type="CDD" id="cd03711">
    <property type="entry name" value="Tet_C"/>
    <property type="match status" value="1"/>
</dbReference>
<dbReference type="SMART" id="SM00889">
    <property type="entry name" value="EFG_IV"/>
    <property type="match status" value="1"/>
</dbReference>
<reference evidence="7" key="2">
    <citation type="submission" date="2021-04" db="EMBL/GenBank/DDBJ databases">
        <authorList>
            <person name="Gilroy R."/>
        </authorList>
    </citation>
    <scope>NUCLEOTIDE SEQUENCE</scope>
    <source>
        <strain evidence="7">CHK189-11263</strain>
    </source>
</reference>
<feature type="domain" description="Tr-type G" evidence="6">
    <location>
        <begin position="1"/>
        <end position="226"/>
    </location>
</feature>
<dbReference type="PANTHER" id="PTHR43261">
    <property type="entry name" value="TRANSLATION ELONGATION FACTOR G-RELATED"/>
    <property type="match status" value="1"/>
</dbReference>
<gene>
    <name evidence="7" type="ORF">H9714_03930</name>
</gene>
<dbReference type="AlphaFoldDB" id="A0A9D2S4J6"/>
<protein>
    <submittedName>
        <fullName evidence="7">TetM/TetW/TetO/TetS family tetracycline resistance ribosomal protection protein</fullName>
    </submittedName>
</protein>
<dbReference type="CDD" id="cd10912">
    <property type="entry name" value="PIN_YacP-like"/>
    <property type="match status" value="1"/>
</dbReference>
<dbReference type="InterPro" id="IPR005225">
    <property type="entry name" value="Small_GTP-bd"/>
</dbReference>
<dbReference type="SMART" id="SM00838">
    <property type="entry name" value="EFG_C"/>
    <property type="match status" value="1"/>
</dbReference>
<dbReference type="GO" id="GO:0003924">
    <property type="term" value="F:GTPase activity"/>
    <property type="evidence" value="ECO:0007669"/>
    <property type="project" value="InterPro"/>
</dbReference>
<dbReference type="InterPro" id="IPR014721">
    <property type="entry name" value="Ribsml_uS5_D2-typ_fold_subgr"/>
</dbReference>
<dbReference type="Pfam" id="PF03764">
    <property type="entry name" value="EFG_IV"/>
    <property type="match status" value="1"/>
</dbReference>
<dbReference type="NCBIfam" id="TIGR00231">
    <property type="entry name" value="small_GTP"/>
    <property type="match status" value="1"/>
</dbReference>
<dbReference type="Gene3D" id="3.30.70.870">
    <property type="entry name" value="Elongation Factor G (Translational Gtpase), domain 3"/>
    <property type="match status" value="1"/>
</dbReference>
<accession>A0A9D2S4J6</accession>
<dbReference type="GO" id="GO:0032790">
    <property type="term" value="P:ribosome disassembly"/>
    <property type="evidence" value="ECO:0007669"/>
    <property type="project" value="TreeGrafter"/>
</dbReference>
<comment type="caution">
    <text evidence="7">The sequence shown here is derived from an EMBL/GenBank/DDBJ whole genome shotgun (WGS) entry which is preliminary data.</text>
</comment>
<dbReference type="Pfam" id="PF00679">
    <property type="entry name" value="EFG_C"/>
    <property type="match status" value="1"/>
</dbReference>
<dbReference type="PANTHER" id="PTHR43261:SF1">
    <property type="entry name" value="RIBOSOME-RELEASING FACTOR 2, MITOCHONDRIAL"/>
    <property type="match status" value="1"/>
</dbReference>
<keyword evidence="3" id="KW-0342">GTP-binding</keyword>
<evidence type="ECO:0000256" key="4">
    <source>
        <dbReference type="ARBA" id="ARBA00023251"/>
    </source>
</evidence>
<dbReference type="EMBL" id="DWYC01000042">
    <property type="protein sequence ID" value="HJB56683.1"/>
    <property type="molecule type" value="Genomic_DNA"/>
</dbReference>
<evidence type="ECO:0000256" key="3">
    <source>
        <dbReference type="ARBA" id="ARBA00023134"/>
    </source>
</evidence>
<dbReference type="InterPro" id="IPR035647">
    <property type="entry name" value="EFG_III/V"/>
</dbReference>
<sequence>MRQLVVGILAHVDAGKTTLSEAMLYRSGALRKLGRVDHGDAFLDTDRLERERGITIFSKQAVLPLRETQVTLLDTPGHVDFSSEMERTLQVLDCAILVISGTDGVQSHTRTLWKLLERQGLPTFVFVNKMDLAGARREEVLSALSGLGSGFFDAGRLEDPAVLEELALCDEAVLEGYLATGEVPEEALSALIGARKCFPCWFGSALKLEGVDALLDGLERWAPRKRYPAAFGAKVYKIGRDAQGGRLTYLKVTGGALAVKDMLSGQDRRGEPWREKADQIRLYSGAKYQTLDRAEAGMVCAVTGLDQTWPGEGLGEEPDSPPPSLEPVLTYRVELPADCDPHTALAKLRMLEEEDPQLHVLWRESLREIHVQLMGEVQLEVLRELVQERFGLEIAFGEGSILYRETIAAPVEGVGHFEPLRHYAEVHLILEPGERGSGLTFATACPEDELDGNWQRLILTHLMEREHPGVLTGAPITDMKITLAAGKAHLKHTEGGDFRQATYRAVRQGLMKAENILLEPWYDLRLELPQEQVGRAMADLQQMGGECQLQESGGDMALLTGAAPVAALRDYQTEVRAYTRGRGRLFCALRGYEPCRNQAQVVAALGYDPERDVDNPPNSVFCDHGAGVTVKWDRVEAHMHLPPCLRPARPEPEPEEPVRPVRRGAGLSLEQDKELLAIYERTYGKVPEREAFRPAPKPARTSLDEGKYNLKEQNLGPEYLLVDGYNIIHAWEELKALSQTSLDAARKALMDILSNYQGFKKCRVILVFDAYKVKGNPGSVEKYHNIHVVYTKEAETADAYIERVTYEIGKHHRVRVATSDGAEQLIILGHGALRVSARTFRQEIEQAEGQIAQLIAQNNRKSKRLDQLQYRLKPES</sequence>
<keyword evidence="1" id="KW-0547">Nucleotide-binding</keyword>
<evidence type="ECO:0000256" key="1">
    <source>
        <dbReference type="ARBA" id="ARBA00022741"/>
    </source>
</evidence>
<dbReference type="InterPro" id="IPR035650">
    <property type="entry name" value="Tet_C"/>
</dbReference>
<dbReference type="Proteomes" id="UP000824208">
    <property type="component" value="Unassembled WGS sequence"/>
</dbReference>
<evidence type="ECO:0000313" key="8">
    <source>
        <dbReference type="Proteomes" id="UP000824208"/>
    </source>
</evidence>
<name>A0A9D2S4J6_9FIRM</name>
<dbReference type="SUPFAM" id="SSF54211">
    <property type="entry name" value="Ribosomal protein S5 domain 2-like"/>
    <property type="match status" value="1"/>
</dbReference>
<dbReference type="InterPro" id="IPR005517">
    <property type="entry name" value="Transl_elong_EFG/EF2_IV"/>
</dbReference>
<dbReference type="Gene3D" id="3.30.230.10">
    <property type="match status" value="1"/>
</dbReference>
<dbReference type="SUPFAM" id="SSF50447">
    <property type="entry name" value="Translation proteins"/>
    <property type="match status" value="1"/>
</dbReference>
<keyword evidence="5" id="KW-0175">Coiled coil</keyword>
<dbReference type="InterPro" id="IPR010298">
    <property type="entry name" value="YacP-like"/>
</dbReference>
<dbReference type="Pfam" id="PF05991">
    <property type="entry name" value="NYN_YacP"/>
    <property type="match status" value="1"/>
</dbReference>
<dbReference type="Pfam" id="PF00009">
    <property type="entry name" value="GTP_EFTU"/>
    <property type="match status" value="1"/>
</dbReference>
<dbReference type="PROSITE" id="PS00301">
    <property type="entry name" value="G_TR_1"/>
    <property type="match status" value="1"/>
</dbReference>
<dbReference type="InterPro" id="IPR009000">
    <property type="entry name" value="Transl_B-barrel_sf"/>
</dbReference>
<feature type="coiled-coil region" evidence="5">
    <location>
        <begin position="837"/>
        <end position="871"/>
    </location>
</feature>
<proteinExistence type="predicted"/>
<organism evidence="7 8">
    <name type="scientific">Candidatus Flavonifractor intestinipullorum</name>
    <dbReference type="NCBI Taxonomy" id="2838587"/>
    <lineage>
        <taxon>Bacteria</taxon>
        <taxon>Bacillati</taxon>
        <taxon>Bacillota</taxon>
        <taxon>Clostridia</taxon>
        <taxon>Eubacteriales</taxon>
        <taxon>Oscillospiraceae</taxon>
        <taxon>Flavonifractor</taxon>
    </lineage>
</organism>
<reference evidence="7" key="1">
    <citation type="journal article" date="2021" name="PeerJ">
        <title>Extensive microbial diversity within the chicken gut microbiome revealed by metagenomics and culture.</title>
        <authorList>
            <person name="Gilroy R."/>
            <person name="Ravi A."/>
            <person name="Getino M."/>
            <person name="Pursley I."/>
            <person name="Horton D.L."/>
            <person name="Alikhan N.F."/>
            <person name="Baker D."/>
            <person name="Gharbi K."/>
            <person name="Hall N."/>
            <person name="Watson M."/>
            <person name="Adriaenssens E.M."/>
            <person name="Foster-Nyarko E."/>
            <person name="Jarju S."/>
            <person name="Secka A."/>
            <person name="Antonio M."/>
            <person name="Oren A."/>
            <person name="Chaudhuri R.R."/>
            <person name="La Ragione R."/>
            <person name="Hildebrand F."/>
            <person name="Pallen M.J."/>
        </authorList>
    </citation>
    <scope>NUCLEOTIDE SEQUENCE</scope>
    <source>
        <strain evidence="7">CHK189-11263</strain>
    </source>
</reference>
<dbReference type="InterPro" id="IPR020568">
    <property type="entry name" value="Ribosomal_Su5_D2-typ_SF"/>
</dbReference>
<evidence type="ECO:0000313" key="7">
    <source>
        <dbReference type="EMBL" id="HJB56683.1"/>
    </source>
</evidence>
<dbReference type="PROSITE" id="PS51722">
    <property type="entry name" value="G_TR_2"/>
    <property type="match status" value="1"/>
</dbReference>
<evidence type="ECO:0000259" key="6">
    <source>
        <dbReference type="PROSITE" id="PS51722"/>
    </source>
</evidence>
<dbReference type="InterPro" id="IPR031157">
    <property type="entry name" value="G_TR_CS"/>
</dbReference>
<dbReference type="GO" id="GO:0005525">
    <property type="term" value="F:GTP binding"/>
    <property type="evidence" value="ECO:0007669"/>
    <property type="project" value="UniProtKB-KW"/>
</dbReference>
<dbReference type="SUPFAM" id="SSF54980">
    <property type="entry name" value="EF-G C-terminal domain-like"/>
    <property type="match status" value="2"/>
</dbReference>
<dbReference type="Gene3D" id="2.40.30.10">
    <property type="entry name" value="Translation factors"/>
    <property type="match status" value="1"/>
</dbReference>
<keyword evidence="4" id="KW-0046">Antibiotic resistance</keyword>
<dbReference type="Gene3D" id="3.40.50.300">
    <property type="entry name" value="P-loop containing nucleotide triphosphate hydrolases"/>
    <property type="match status" value="1"/>
</dbReference>
<dbReference type="Gene3D" id="3.30.70.240">
    <property type="match status" value="1"/>
</dbReference>
<keyword evidence="2" id="KW-0648">Protein biosynthesis</keyword>
<dbReference type="SUPFAM" id="SSF52540">
    <property type="entry name" value="P-loop containing nucleoside triphosphate hydrolases"/>
    <property type="match status" value="1"/>
</dbReference>
<evidence type="ECO:0000256" key="5">
    <source>
        <dbReference type="SAM" id="Coils"/>
    </source>
</evidence>
<dbReference type="InterPro" id="IPR027417">
    <property type="entry name" value="P-loop_NTPase"/>
</dbReference>
<dbReference type="GO" id="GO:0046677">
    <property type="term" value="P:response to antibiotic"/>
    <property type="evidence" value="ECO:0007669"/>
    <property type="project" value="UniProtKB-KW"/>
</dbReference>
<dbReference type="InterPro" id="IPR000795">
    <property type="entry name" value="T_Tr_GTP-bd_dom"/>
</dbReference>